<evidence type="ECO:0000256" key="9">
    <source>
        <dbReference type="RuleBase" id="RU003662"/>
    </source>
</evidence>
<dbReference type="OrthoDB" id="9804578at2"/>
<dbReference type="PANTHER" id="PTHR43406:SF1">
    <property type="entry name" value="TRYPTOPHAN SYNTHASE ALPHA CHAIN, CHLOROPLASTIC"/>
    <property type="match status" value="1"/>
</dbReference>
<reference evidence="11" key="1">
    <citation type="submission" date="2016-11" db="EMBL/GenBank/DDBJ databases">
        <authorList>
            <person name="Varghese N."/>
            <person name="Submissions S."/>
        </authorList>
    </citation>
    <scope>NUCLEOTIDE SEQUENCE [LARGE SCALE GENOMIC DNA]</scope>
    <source>
        <strain evidence="11">DSM 11003</strain>
    </source>
</reference>
<dbReference type="EC" id="4.2.1.20" evidence="8"/>
<organism evidence="10 11">
    <name type="scientific">Thermosyntropha lipolytica DSM 11003</name>
    <dbReference type="NCBI Taxonomy" id="1123382"/>
    <lineage>
        <taxon>Bacteria</taxon>
        <taxon>Bacillati</taxon>
        <taxon>Bacillota</taxon>
        <taxon>Clostridia</taxon>
        <taxon>Eubacteriales</taxon>
        <taxon>Syntrophomonadaceae</taxon>
        <taxon>Thermosyntropha</taxon>
    </lineage>
</organism>
<evidence type="ECO:0000256" key="7">
    <source>
        <dbReference type="ARBA" id="ARBA00049047"/>
    </source>
</evidence>
<comment type="subunit">
    <text evidence="2 8">Tetramer of two alpha and two beta chains.</text>
</comment>
<dbReference type="RefSeq" id="WP_073090484.1">
    <property type="nucleotide sequence ID" value="NZ_FQWY01000010.1"/>
</dbReference>
<evidence type="ECO:0000256" key="2">
    <source>
        <dbReference type="ARBA" id="ARBA00011270"/>
    </source>
</evidence>
<dbReference type="AlphaFoldDB" id="A0A1M5M4C1"/>
<evidence type="ECO:0000256" key="5">
    <source>
        <dbReference type="ARBA" id="ARBA00023141"/>
    </source>
</evidence>
<comment type="function">
    <text evidence="8">The alpha subunit is responsible for the aldol cleavage of indoleglycerol phosphate to indole and glyceraldehyde 3-phosphate.</text>
</comment>
<comment type="catalytic activity">
    <reaction evidence="7 8">
        <text>(1S,2R)-1-C-(indol-3-yl)glycerol 3-phosphate + L-serine = D-glyceraldehyde 3-phosphate + L-tryptophan + H2O</text>
        <dbReference type="Rhea" id="RHEA:10532"/>
        <dbReference type="ChEBI" id="CHEBI:15377"/>
        <dbReference type="ChEBI" id="CHEBI:33384"/>
        <dbReference type="ChEBI" id="CHEBI:57912"/>
        <dbReference type="ChEBI" id="CHEBI:58866"/>
        <dbReference type="ChEBI" id="CHEBI:59776"/>
        <dbReference type="EC" id="4.2.1.20"/>
    </reaction>
</comment>
<evidence type="ECO:0000256" key="1">
    <source>
        <dbReference type="ARBA" id="ARBA00004733"/>
    </source>
</evidence>
<dbReference type="CDD" id="cd04724">
    <property type="entry name" value="Tryptophan_synthase_alpha"/>
    <property type="match status" value="1"/>
</dbReference>
<evidence type="ECO:0000256" key="3">
    <source>
        <dbReference type="ARBA" id="ARBA00022605"/>
    </source>
</evidence>
<dbReference type="GO" id="GO:0005829">
    <property type="term" value="C:cytosol"/>
    <property type="evidence" value="ECO:0007669"/>
    <property type="project" value="TreeGrafter"/>
</dbReference>
<dbReference type="SUPFAM" id="SSF51366">
    <property type="entry name" value="Ribulose-phoshate binding barrel"/>
    <property type="match status" value="1"/>
</dbReference>
<evidence type="ECO:0000313" key="11">
    <source>
        <dbReference type="Proteomes" id="UP000242329"/>
    </source>
</evidence>
<keyword evidence="4 8" id="KW-0822">Tryptophan biosynthesis</keyword>
<dbReference type="PROSITE" id="PS00167">
    <property type="entry name" value="TRP_SYNTHASE_ALPHA"/>
    <property type="match status" value="1"/>
</dbReference>
<feature type="active site" description="Proton acceptor" evidence="8">
    <location>
        <position position="61"/>
    </location>
</feature>
<dbReference type="InterPro" id="IPR011060">
    <property type="entry name" value="RibuloseP-bd_barrel"/>
</dbReference>
<proteinExistence type="inferred from homology"/>
<protein>
    <recommendedName>
        <fullName evidence="8">Tryptophan synthase alpha chain</fullName>
        <ecNumber evidence="8">4.2.1.20</ecNumber>
    </recommendedName>
</protein>
<keyword evidence="11" id="KW-1185">Reference proteome</keyword>
<accession>A0A1M5M4C1</accession>
<feature type="active site" description="Proton acceptor" evidence="8">
    <location>
        <position position="50"/>
    </location>
</feature>
<gene>
    <name evidence="8" type="primary">trpA</name>
    <name evidence="10" type="ORF">SAMN02745221_00828</name>
</gene>
<evidence type="ECO:0000313" key="10">
    <source>
        <dbReference type="EMBL" id="SHG72111.1"/>
    </source>
</evidence>
<comment type="similarity">
    <text evidence="8 9">Belongs to the TrpA family.</text>
</comment>
<evidence type="ECO:0000256" key="8">
    <source>
        <dbReference type="HAMAP-Rule" id="MF_00131"/>
    </source>
</evidence>
<dbReference type="InterPro" id="IPR002028">
    <property type="entry name" value="Trp_synthase_suA"/>
</dbReference>
<dbReference type="GO" id="GO:0004834">
    <property type="term" value="F:tryptophan synthase activity"/>
    <property type="evidence" value="ECO:0007669"/>
    <property type="project" value="UniProtKB-UniRule"/>
</dbReference>
<keyword evidence="3 8" id="KW-0028">Amino-acid biosynthesis</keyword>
<sequence>MIKGLRERFRYFKATGTTGIVAFIMSLLPDEKTCLDCIKALEQGGCDVLELGIPFSDPLADGEMIEKFHHRGVEKGLNLDKGLEFAFKVKEIIHMPLVIFTYFNPVYQMGIENFRTRICEIGAEGVIVPDMPLEELERLTAKDIEVIPLVAPSTPEARIKKADSLNPPFIYCVSVRGITGMQELPEEEIKDYLLRVRNNSISPLALGFGISSPEQARVFKDYTDALVVGSLLASVIEEYMSQPGRLPQEIESMIRKFKKAVSC</sequence>
<dbReference type="NCBIfam" id="TIGR00262">
    <property type="entry name" value="trpA"/>
    <property type="match status" value="1"/>
</dbReference>
<dbReference type="InterPro" id="IPR018204">
    <property type="entry name" value="Trp_synthase_alpha_AS"/>
</dbReference>
<dbReference type="STRING" id="1123382.SAMN02745221_00828"/>
<dbReference type="Proteomes" id="UP000242329">
    <property type="component" value="Unassembled WGS sequence"/>
</dbReference>
<keyword evidence="6 8" id="KW-0456">Lyase</keyword>
<dbReference type="PANTHER" id="PTHR43406">
    <property type="entry name" value="TRYPTOPHAN SYNTHASE, ALPHA CHAIN"/>
    <property type="match status" value="1"/>
</dbReference>
<evidence type="ECO:0000256" key="6">
    <source>
        <dbReference type="ARBA" id="ARBA00023239"/>
    </source>
</evidence>
<dbReference type="Pfam" id="PF00290">
    <property type="entry name" value="Trp_syntA"/>
    <property type="match status" value="1"/>
</dbReference>
<name>A0A1M5M4C1_9FIRM</name>
<dbReference type="HAMAP" id="MF_00131">
    <property type="entry name" value="Trp_synth_alpha"/>
    <property type="match status" value="1"/>
</dbReference>
<dbReference type="Gene3D" id="3.20.20.70">
    <property type="entry name" value="Aldolase class I"/>
    <property type="match status" value="1"/>
</dbReference>
<comment type="pathway">
    <text evidence="1 8">Amino-acid biosynthesis; L-tryptophan biosynthesis; L-tryptophan from chorismate: step 5/5.</text>
</comment>
<dbReference type="EMBL" id="FQWY01000010">
    <property type="protein sequence ID" value="SHG72111.1"/>
    <property type="molecule type" value="Genomic_DNA"/>
</dbReference>
<keyword evidence="5 8" id="KW-0057">Aromatic amino acid biosynthesis</keyword>
<dbReference type="InterPro" id="IPR013785">
    <property type="entry name" value="Aldolase_TIM"/>
</dbReference>
<dbReference type="UniPathway" id="UPA00035">
    <property type="reaction ID" value="UER00044"/>
</dbReference>
<evidence type="ECO:0000256" key="4">
    <source>
        <dbReference type="ARBA" id="ARBA00022822"/>
    </source>
</evidence>